<organism evidence="1">
    <name type="scientific">Satyrvirus sp</name>
    <dbReference type="NCBI Taxonomy" id="2487771"/>
    <lineage>
        <taxon>Viruses</taxon>
        <taxon>Varidnaviria</taxon>
        <taxon>Bamfordvirae</taxon>
        <taxon>Nucleocytoviricota</taxon>
        <taxon>Megaviricetes</taxon>
        <taxon>Imitervirales</taxon>
        <taxon>Mimiviridae</taxon>
        <taxon>Megamimivirinae</taxon>
    </lineage>
</organism>
<protein>
    <submittedName>
        <fullName evidence="1">Uncharacterized protein</fullName>
    </submittedName>
</protein>
<proteinExistence type="predicted"/>
<accession>A0A3G5AF69</accession>
<sequence>MQAWNLSLSLAVGIPSRRFLYLPSKGEIKSIMLYDCDMVYI</sequence>
<gene>
    <name evidence="1" type="ORF">Satyrvirus48_4</name>
</gene>
<evidence type="ECO:0000313" key="1">
    <source>
        <dbReference type="EMBL" id="AYV85830.1"/>
    </source>
</evidence>
<reference evidence="1" key="1">
    <citation type="submission" date="2018-10" db="EMBL/GenBank/DDBJ databases">
        <title>Hidden diversity of soil giant viruses.</title>
        <authorList>
            <person name="Schulz F."/>
            <person name="Alteio L."/>
            <person name="Goudeau D."/>
            <person name="Ryan E.M."/>
            <person name="Malmstrom R.R."/>
            <person name="Blanchard J."/>
            <person name="Woyke T."/>
        </authorList>
    </citation>
    <scope>NUCLEOTIDE SEQUENCE</scope>
    <source>
        <strain evidence="1">SAV1</strain>
    </source>
</reference>
<name>A0A3G5AF69_9VIRU</name>
<dbReference type="EMBL" id="MK072484">
    <property type="protein sequence ID" value="AYV85830.1"/>
    <property type="molecule type" value="Genomic_DNA"/>
</dbReference>